<feature type="compositionally biased region" description="Polar residues" evidence="1">
    <location>
        <begin position="1"/>
        <end position="14"/>
    </location>
</feature>
<evidence type="ECO:0000313" key="3">
    <source>
        <dbReference type="Proteomes" id="UP001066276"/>
    </source>
</evidence>
<organism evidence="2 3">
    <name type="scientific">Pleurodeles waltl</name>
    <name type="common">Iberian ribbed newt</name>
    <dbReference type="NCBI Taxonomy" id="8319"/>
    <lineage>
        <taxon>Eukaryota</taxon>
        <taxon>Metazoa</taxon>
        <taxon>Chordata</taxon>
        <taxon>Craniata</taxon>
        <taxon>Vertebrata</taxon>
        <taxon>Euteleostomi</taxon>
        <taxon>Amphibia</taxon>
        <taxon>Batrachia</taxon>
        <taxon>Caudata</taxon>
        <taxon>Salamandroidea</taxon>
        <taxon>Salamandridae</taxon>
        <taxon>Pleurodelinae</taxon>
        <taxon>Pleurodeles</taxon>
    </lineage>
</organism>
<gene>
    <name evidence="2" type="ORF">NDU88_002153</name>
</gene>
<reference evidence="2" key="1">
    <citation type="journal article" date="2022" name="bioRxiv">
        <title>Sequencing and chromosome-scale assembly of the giantPleurodeles waltlgenome.</title>
        <authorList>
            <person name="Brown T."/>
            <person name="Elewa A."/>
            <person name="Iarovenko S."/>
            <person name="Subramanian E."/>
            <person name="Araus A.J."/>
            <person name="Petzold A."/>
            <person name="Susuki M."/>
            <person name="Suzuki K.-i.T."/>
            <person name="Hayashi T."/>
            <person name="Toyoda A."/>
            <person name="Oliveira C."/>
            <person name="Osipova E."/>
            <person name="Leigh N.D."/>
            <person name="Simon A."/>
            <person name="Yun M.H."/>
        </authorList>
    </citation>
    <scope>NUCLEOTIDE SEQUENCE</scope>
    <source>
        <strain evidence="2">20211129_DDA</strain>
        <tissue evidence="2">Liver</tissue>
    </source>
</reference>
<dbReference type="AlphaFoldDB" id="A0AAV7WKK8"/>
<accession>A0AAV7WKK8</accession>
<sequence length="117" mass="13337">MQLNQKSGKPSQNVLCGDVVRERQKKSNAFAPRRPSDPENSQISIGGRDPPLSYTTIKNALMAHFEPLANPDHKRFLLRQARQQPEESDNAFYAPLWELASIYTLQNAQDEIRAQFI</sequence>
<evidence type="ECO:0000313" key="2">
    <source>
        <dbReference type="EMBL" id="KAJ1214535.1"/>
    </source>
</evidence>
<proteinExistence type="predicted"/>
<evidence type="ECO:0000256" key="1">
    <source>
        <dbReference type="SAM" id="MobiDB-lite"/>
    </source>
</evidence>
<keyword evidence="3" id="KW-1185">Reference proteome</keyword>
<comment type="caution">
    <text evidence="2">The sequence shown here is derived from an EMBL/GenBank/DDBJ whole genome shotgun (WGS) entry which is preliminary data.</text>
</comment>
<dbReference type="EMBL" id="JANPWB010000001">
    <property type="protein sequence ID" value="KAJ1214535.1"/>
    <property type="molecule type" value="Genomic_DNA"/>
</dbReference>
<name>A0AAV7WKK8_PLEWA</name>
<feature type="region of interest" description="Disordered" evidence="1">
    <location>
        <begin position="1"/>
        <end position="50"/>
    </location>
</feature>
<dbReference type="Proteomes" id="UP001066276">
    <property type="component" value="Chromosome 1_1"/>
</dbReference>
<protein>
    <submittedName>
        <fullName evidence="2">Uncharacterized protein</fullName>
    </submittedName>
</protein>